<dbReference type="InterPro" id="IPR007527">
    <property type="entry name" value="Znf_SWIM"/>
</dbReference>
<evidence type="ECO:0000313" key="7">
    <source>
        <dbReference type="Proteomes" id="UP001152766"/>
    </source>
</evidence>
<dbReference type="RefSeq" id="WP_268149464.1">
    <property type="nucleotide sequence ID" value="NZ_JAPPUW010000007.1"/>
</dbReference>
<reference evidence="6" key="1">
    <citation type="submission" date="2019-02" db="EMBL/GenBank/DDBJ databases">
        <title>Draft genome of the type strain Pelomonas aquatica CCUG 52575T.</title>
        <authorList>
            <person name="Gomila M."/>
            <person name="Lalucat J."/>
        </authorList>
    </citation>
    <scope>NUCLEOTIDE SEQUENCE</scope>
    <source>
        <strain evidence="6">CCUG 52575</strain>
    </source>
</reference>
<sequence>MPPSIADSLRRHVPATTFQRGQALCRAGCVLNPGIEPLGEQRWHLHGEVQGSMPQPYETSALVEAAADGAVLRFEGDCSCPVGLDCKHAVALALRLAAQWQGEGQSPSSLAAARLARWLDRFDAEAAAAPASGDVPVYLLSEMPRRAGEAARLQLGWAVSHPLKRGGWARPRAPGYDAEYRLRALQAGAAGDDAECVRLIRALGQGHYGYVSAAGGALAGQAGLLALQLCAGTGRLFPADQRGGIAGGALRWGAARTLGWQWQPAGEGGWALQPTLPDAAARAYAGPPALYVDPQAGECGPLLAPGIAPQRLALLFEAPPVPAAAFAAAQPRLLERLAGLPLPPTVEAPSAWPRVLPVARLRLALRPRPERDARGLLVAQLAFDYGGLRGHWPDGEAVKLAEHEGRRVLLTRDLPAEAAAQASLAALGLSPEPAPAHGADTPQWLAWAAEGWRAFREAGFEIDAAPALDELVHTAEQVDIRLDEQGAGDAAPGASWFDLSLGLEIDGVRHNVLPWLPALLAQLRPGADGPELPEWLWRELPDGRWLRLPAAPLRPWLAALLELVGERGLAVDALRLSHVEALRLGASLGEGARWDGADRLQALLGQLAGGMLPDTAPPAGLAAELRPYQRRGLDWLQFLRAQGLGGVLADDMGLGKTLQTLAHLLCEQQAGRLDAPCLVVAPVSLLGNWRREAARFAPALRTRVWHGSSRHDGDFAQDCDLLIAPYSLLQRDRERWLAQRWHVVVLDEAQHIKNASTQAAQVVSALDARQRIALSGTPLENHLGELWSLFHFLMPGFLGSQARFKTLFRTPIEKQGLAEPLQRLRRRVTPFMLRRTREAVAAELPPRIESTLPVTLEGGQADLYETIRLATERTVREALAAQGLARSQIQVLDALLKLRQACCDPRLVKGVPAAAKARASAKLALLMELLSELLAEGRRVLLFSQFTSMLALIEAELAAAGLSWAKLTGQTQKRDAAIERFTSGAVPLFLISLKAGGTGLNLPQADVVIHYDPWWNPAVEAQATARAHRIGQTRQVLVYRLVAEGTIEERMLALQARKAALAQGLLEGAAAREQPLFTEDDLTELLRPLGAL</sequence>
<evidence type="ECO:0000259" key="5">
    <source>
        <dbReference type="PROSITE" id="PS51194"/>
    </source>
</evidence>
<dbReference type="SMART" id="SM00490">
    <property type="entry name" value="HELICc"/>
    <property type="match status" value="1"/>
</dbReference>
<dbReference type="InterPro" id="IPR001650">
    <property type="entry name" value="Helicase_C-like"/>
</dbReference>
<feature type="domain" description="SWIM-type" evidence="3">
    <location>
        <begin position="63"/>
        <end position="97"/>
    </location>
</feature>
<dbReference type="PROSITE" id="PS51194">
    <property type="entry name" value="HELICASE_CTER"/>
    <property type="match status" value="1"/>
</dbReference>
<proteinExistence type="predicted"/>
<dbReference type="InterPro" id="IPR000330">
    <property type="entry name" value="SNF2_N"/>
</dbReference>
<accession>A0A9X4LLI4</accession>
<evidence type="ECO:0000313" key="6">
    <source>
        <dbReference type="EMBL" id="MDG0865161.1"/>
    </source>
</evidence>
<evidence type="ECO:0000259" key="3">
    <source>
        <dbReference type="PROSITE" id="PS50966"/>
    </source>
</evidence>
<comment type="caution">
    <text evidence="6">The sequence shown here is derived from an EMBL/GenBank/DDBJ whole genome shotgun (WGS) entry which is preliminary data.</text>
</comment>
<evidence type="ECO:0000256" key="2">
    <source>
        <dbReference type="PROSITE-ProRule" id="PRU00325"/>
    </source>
</evidence>
<dbReference type="GO" id="GO:0005524">
    <property type="term" value="F:ATP binding"/>
    <property type="evidence" value="ECO:0007669"/>
    <property type="project" value="InterPro"/>
</dbReference>
<dbReference type="PROSITE" id="PS50966">
    <property type="entry name" value="ZF_SWIM"/>
    <property type="match status" value="1"/>
</dbReference>
<dbReference type="Pfam" id="PF00271">
    <property type="entry name" value="Helicase_C"/>
    <property type="match status" value="1"/>
</dbReference>
<dbReference type="Pfam" id="PF04434">
    <property type="entry name" value="SWIM"/>
    <property type="match status" value="1"/>
</dbReference>
<dbReference type="InterPro" id="IPR049730">
    <property type="entry name" value="SNF2/RAD54-like_C"/>
</dbReference>
<keyword evidence="6" id="KW-0067">ATP-binding</keyword>
<dbReference type="SUPFAM" id="SSF52540">
    <property type="entry name" value="P-loop containing nucleoside triphosphate hydrolases"/>
    <property type="match status" value="2"/>
</dbReference>
<dbReference type="PANTHER" id="PTHR10799">
    <property type="entry name" value="SNF2/RAD54 HELICASE FAMILY"/>
    <property type="match status" value="1"/>
</dbReference>
<keyword evidence="1" id="KW-0378">Hydrolase</keyword>
<dbReference type="Proteomes" id="UP001152766">
    <property type="component" value="Unassembled WGS sequence"/>
</dbReference>
<dbReference type="GO" id="GO:0008270">
    <property type="term" value="F:zinc ion binding"/>
    <property type="evidence" value="ECO:0007669"/>
    <property type="project" value="UniProtKB-KW"/>
</dbReference>
<dbReference type="InterPro" id="IPR027417">
    <property type="entry name" value="P-loop_NTPase"/>
</dbReference>
<dbReference type="Gene3D" id="3.40.50.300">
    <property type="entry name" value="P-loop containing nucleotide triphosphate hydrolases"/>
    <property type="match status" value="1"/>
</dbReference>
<keyword evidence="6" id="KW-0547">Nucleotide-binding</keyword>
<evidence type="ECO:0000256" key="1">
    <source>
        <dbReference type="ARBA" id="ARBA00022801"/>
    </source>
</evidence>
<dbReference type="CDD" id="cd18012">
    <property type="entry name" value="DEXQc_arch_SWI2_SNF2"/>
    <property type="match status" value="1"/>
</dbReference>
<feature type="domain" description="Helicase ATP-binding" evidence="4">
    <location>
        <begin position="637"/>
        <end position="796"/>
    </location>
</feature>
<dbReference type="CDD" id="cd18793">
    <property type="entry name" value="SF2_C_SNF"/>
    <property type="match status" value="1"/>
</dbReference>
<dbReference type="AlphaFoldDB" id="A0A9X4LLI4"/>
<keyword evidence="2" id="KW-0479">Metal-binding</keyword>
<dbReference type="Gene3D" id="3.40.50.10810">
    <property type="entry name" value="Tandem AAA-ATPase domain"/>
    <property type="match status" value="1"/>
</dbReference>
<dbReference type="EMBL" id="SGUG01000055">
    <property type="protein sequence ID" value="MDG0865161.1"/>
    <property type="molecule type" value="Genomic_DNA"/>
</dbReference>
<dbReference type="PROSITE" id="PS51192">
    <property type="entry name" value="HELICASE_ATP_BIND_1"/>
    <property type="match status" value="1"/>
</dbReference>
<dbReference type="GO" id="GO:0016787">
    <property type="term" value="F:hydrolase activity"/>
    <property type="evidence" value="ECO:0007669"/>
    <property type="project" value="UniProtKB-KW"/>
</dbReference>
<keyword evidence="7" id="KW-1185">Reference proteome</keyword>
<feature type="domain" description="Helicase C-terminal" evidence="5">
    <location>
        <begin position="925"/>
        <end position="1077"/>
    </location>
</feature>
<evidence type="ECO:0000259" key="4">
    <source>
        <dbReference type="PROSITE" id="PS51192"/>
    </source>
</evidence>
<organism evidence="6 7">
    <name type="scientific">Pelomonas aquatica</name>
    <dbReference type="NCBI Taxonomy" id="431058"/>
    <lineage>
        <taxon>Bacteria</taxon>
        <taxon>Pseudomonadati</taxon>
        <taxon>Pseudomonadota</taxon>
        <taxon>Betaproteobacteria</taxon>
        <taxon>Burkholderiales</taxon>
        <taxon>Sphaerotilaceae</taxon>
        <taxon>Roseateles</taxon>
    </lineage>
</organism>
<dbReference type="GO" id="GO:0004386">
    <property type="term" value="F:helicase activity"/>
    <property type="evidence" value="ECO:0007669"/>
    <property type="project" value="UniProtKB-KW"/>
</dbReference>
<gene>
    <name evidence="6" type="ORF">EXJ73_22120</name>
</gene>
<keyword evidence="2" id="KW-0862">Zinc</keyword>
<dbReference type="SMART" id="SM00487">
    <property type="entry name" value="DEXDc"/>
    <property type="match status" value="1"/>
</dbReference>
<name>A0A9X4LLI4_9BURK</name>
<dbReference type="InterPro" id="IPR014001">
    <property type="entry name" value="Helicase_ATP-bd"/>
</dbReference>
<keyword evidence="2" id="KW-0863">Zinc-finger</keyword>
<dbReference type="Pfam" id="PF00176">
    <property type="entry name" value="SNF2-rel_dom"/>
    <property type="match status" value="1"/>
</dbReference>
<keyword evidence="6" id="KW-0347">Helicase</keyword>
<dbReference type="InterPro" id="IPR038718">
    <property type="entry name" value="SNF2-like_sf"/>
</dbReference>
<protein>
    <submittedName>
        <fullName evidence="6">DEAD/DEAH box helicase</fullName>
    </submittedName>
</protein>